<proteinExistence type="inferred from homology"/>
<accession>A0AAV2INM2</accession>
<dbReference type="EMBL" id="CAXITT010001619">
    <property type="protein sequence ID" value="CAL1548731.1"/>
    <property type="molecule type" value="Genomic_DNA"/>
</dbReference>
<keyword evidence="6" id="KW-1185">Reference proteome</keyword>
<dbReference type="Pfam" id="PF04548">
    <property type="entry name" value="AIG1"/>
    <property type="match status" value="1"/>
</dbReference>
<feature type="domain" description="AIG1-type G" evidence="4">
    <location>
        <begin position="1"/>
        <end position="204"/>
    </location>
</feature>
<dbReference type="InterPro" id="IPR006703">
    <property type="entry name" value="G_AIG1"/>
</dbReference>
<dbReference type="AlphaFoldDB" id="A0AAV2INM2"/>
<sequence length="204" mass="22727">LGRTGNGKSSTGNTILKMKAFKESSGSSSCSKLIKDAENVINNVSITVYDTPGLFDGDDNDMLTAEERAVVQMDSLMYACQKSGVNAFVLVLNATNRFTEEEKKTVQWYEAIFGADFLKKNGILALTHADNIGTENKDTDLKDWTAKQTGAMKTLIEKFEGRIAFFENIGNFEGRREKSGVKLRDLCQQKLELNAYSMMNYKNN</sequence>
<evidence type="ECO:0000256" key="3">
    <source>
        <dbReference type="ARBA" id="ARBA00023134"/>
    </source>
</evidence>
<evidence type="ECO:0000259" key="4">
    <source>
        <dbReference type="PROSITE" id="PS51720"/>
    </source>
</evidence>
<dbReference type="GO" id="GO:0005525">
    <property type="term" value="F:GTP binding"/>
    <property type="evidence" value="ECO:0007669"/>
    <property type="project" value="UniProtKB-KW"/>
</dbReference>
<keyword evidence="2" id="KW-0547">Nucleotide-binding</keyword>
<feature type="non-terminal residue" evidence="5">
    <location>
        <position position="1"/>
    </location>
</feature>
<dbReference type="PANTHER" id="PTHR10903">
    <property type="entry name" value="GTPASE, IMAP FAMILY MEMBER-RELATED"/>
    <property type="match status" value="1"/>
</dbReference>
<dbReference type="InterPro" id="IPR027417">
    <property type="entry name" value="P-loop_NTPase"/>
</dbReference>
<comment type="caution">
    <text evidence="5">The sequence shown here is derived from an EMBL/GenBank/DDBJ whole genome shotgun (WGS) entry which is preliminary data.</text>
</comment>
<dbReference type="SUPFAM" id="SSF52540">
    <property type="entry name" value="P-loop containing nucleoside triphosphate hydrolases"/>
    <property type="match status" value="1"/>
</dbReference>
<evidence type="ECO:0000256" key="2">
    <source>
        <dbReference type="ARBA" id="ARBA00022741"/>
    </source>
</evidence>
<dbReference type="PROSITE" id="PS51720">
    <property type="entry name" value="G_AIG1"/>
    <property type="match status" value="1"/>
</dbReference>
<dbReference type="Proteomes" id="UP001497497">
    <property type="component" value="Unassembled WGS sequence"/>
</dbReference>
<dbReference type="PANTHER" id="PTHR10903:SF184">
    <property type="entry name" value="GTP-BINDING PROTEIN A"/>
    <property type="match status" value="1"/>
</dbReference>
<organism evidence="5 6">
    <name type="scientific">Lymnaea stagnalis</name>
    <name type="common">Great pond snail</name>
    <name type="synonym">Helix stagnalis</name>
    <dbReference type="NCBI Taxonomy" id="6523"/>
    <lineage>
        <taxon>Eukaryota</taxon>
        <taxon>Metazoa</taxon>
        <taxon>Spiralia</taxon>
        <taxon>Lophotrochozoa</taxon>
        <taxon>Mollusca</taxon>
        <taxon>Gastropoda</taxon>
        <taxon>Heterobranchia</taxon>
        <taxon>Euthyneura</taxon>
        <taxon>Panpulmonata</taxon>
        <taxon>Hygrophila</taxon>
        <taxon>Lymnaeoidea</taxon>
        <taxon>Lymnaeidae</taxon>
        <taxon>Lymnaea</taxon>
    </lineage>
</organism>
<comment type="similarity">
    <text evidence="1">Belongs to the TRAFAC class TrmE-Era-EngA-EngB-Septin-like GTPase superfamily. AIG1/Toc34/Toc159-like paraseptin GTPase family. IAN subfamily.</text>
</comment>
<gene>
    <name evidence="5" type="ORF">GSLYS_00022048001</name>
</gene>
<name>A0AAV2INM2_LYMST</name>
<evidence type="ECO:0000313" key="6">
    <source>
        <dbReference type="Proteomes" id="UP001497497"/>
    </source>
</evidence>
<protein>
    <recommendedName>
        <fullName evidence="4">AIG1-type G domain-containing protein</fullName>
    </recommendedName>
</protein>
<evidence type="ECO:0000313" key="5">
    <source>
        <dbReference type="EMBL" id="CAL1548731.1"/>
    </source>
</evidence>
<dbReference type="InterPro" id="IPR045058">
    <property type="entry name" value="GIMA/IAN/Toc"/>
</dbReference>
<feature type="non-terminal residue" evidence="5">
    <location>
        <position position="204"/>
    </location>
</feature>
<keyword evidence="3" id="KW-0342">GTP-binding</keyword>
<reference evidence="5 6" key="1">
    <citation type="submission" date="2024-04" db="EMBL/GenBank/DDBJ databases">
        <authorList>
            <consortium name="Genoscope - CEA"/>
            <person name="William W."/>
        </authorList>
    </citation>
    <scope>NUCLEOTIDE SEQUENCE [LARGE SCALE GENOMIC DNA]</scope>
</reference>
<dbReference type="Gene3D" id="3.40.50.300">
    <property type="entry name" value="P-loop containing nucleotide triphosphate hydrolases"/>
    <property type="match status" value="1"/>
</dbReference>
<evidence type="ECO:0000256" key="1">
    <source>
        <dbReference type="ARBA" id="ARBA00008535"/>
    </source>
</evidence>